<keyword evidence="3" id="KW-1185">Reference proteome</keyword>
<organism evidence="2 3">
    <name type="scientific">Lacimicrobium alkaliphilum</name>
    <dbReference type="NCBI Taxonomy" id="1526571"/>
    <lineage>
        <taxon>Bacteria</taxon>
        <taxon>Pseudomonadati</taxon>
        <taxon>Pseudomonadota</taxon>
        <taxon>Gammaproteobacteria</taxon>
        <taxon>Alteromonadales</taxon>
        <taxon>Alteromonadaceae</taxon>
        <taxon>Lacimicrobium</taxon>
    </lineage>
</organism>
<protein>
    <submittedName>
        <fullName evidence="2">Uncharacterized protein</fullName>
    </submittedName>
</protein>
<dbReference type="Proteomes" id="UP000614272">
    <property type="component" value="Unassembled WGS sequence"/>
</dbReference>
<reference evidence="3" key="1">
    <citation type="journal article" date="2019" name="Int. J. Syst. Evol. Microbiol.">
        <title>The Global Catalogue of Microorganisms (GCM) 10K type strain sequencing project: providing services to taxonomists for standard genome sequencing and annotation.</title>
        <authorList>
            <consortium name="The Broad Institute Genomics Platform"/>
            <consortium name="The Broad Institute Genome Sequencing Center for Infectious Disease"/>
            <person name="Wu L."/>
            <person name="Ma J."/>
        </authorList>
    </citation>
    <scope>NUCLEOTIDE SEQUENCE [LARGE SCALE GENOMIC DNA]</scope>
    <source>
        <strain evidence="3">CGMCC 1.12923</strain>
    </source>
</reference>
<accession>A0ABQ1QYP5</accession>
<evidence type="ECO:0000313" key="2">
    <source>
        <dbReference type="EMBL" id="GGD50421.1"/>
    </source>
</evidence>
<comment type="caution">
    <text evidence="2">The sequence shown here is derived from an EMBL/GenBank/DDBJ whole genome shotgun (WGS) entry which is preliminary data.</text>
</comment>
<evidence type="ECO:0000256" key="1">
    <source>
        <dbReference type="SAM" id="Phobius"/>
    </source>
</evidence>
<keyword evidence="1" id="KW-0812">Transmembrane</keyword>
<feature type="transmembrane region" description="Helical" evidence="1">
    <location>
        <begin position="23"/>
        <end position="42"/>
    </location>
</feature>
<gene>
    <name evidence="2" type="ORF">GCM10011357_02940</name>
</gene>
<dbReference type="EMBL" id="BMGJ01000001">
    <property type="protein sequence ID" value="GGD50421.1"/>
    <property type="molecule type" value="Genomic_DNA"/>
</dbReference>
<proteinExistence type="predicted"/>
<keyword evidence="1" id="KW-0472">Membrane</keyword>
<name>A0ABQ1QYP5_9ALTE</name>
<keyword evidence="1" id="KW-1133">Transmembrane helix</keyword>
<evidence type="ECO:0000313" key="3">
    <source>
        <dbReference type="Proteomes" id="UP000614272"/>
    </source>
</evidence>
<sequence length="86" mass="9992">MHRQNANHRNKLLDMDEVMRKKYFTWGHIEGLIFSVLLVYLIGFVETSFNNLILGVLIGYLFDKVRRLNRIVARFDSCSADKSSGV</sequence>